<evidence type="ECO:0000259" key="2">
    <source>
        <dbReference type="Pfam" id="PF13403"/>
    </source>
</evidence>
<organism evidence="3 4">
    <name type="scientific">Aliiroseovarius zhejiangensis</name>
    <dbReference type="NCBI Taxonomy" id="1632025"/>
    <lineage>
        <taxon>Bacteria</taxon>
        <taxon>Pseudomonadati</taxon>
        <taxon>Pseudomonadota</taxon>
        <taxon>Alphaproteobacteria</taxon>
        <taxon>Rhodobacterales</taxon>
        <taxon>Paracoccaceae</taxon>
        <taxon>Aliiroseovarius</taxon>
    </lineage>
</organism>
<evidence type="ECO:0000313" key="3">
    <source>
        <dbReference type="EMBL" id="GHE95349.1"/>
    </source>
</evidence>
<sequence length="196" mass="21826">MRGRHSRGGIASSGVSAHTRVETLRGPVHARDLQIGDQVKTHRGGYATLRWVGTSRLSDQGEPPMRRTSFDGRESTTLVTPDQLVLITHQQNELMFGAAEVLCSARDLAAVGLFTPDETVNPTFVHVLFDTYELLHCGDDWVESLRPDMDRIRIADTDTADEILTHLPKLASHQARAAYVRTRPILDEREVSLLFA</sequence>
<dbReference type="InterPro" id="IPR028992">
    <property type="entry name" value="Hedgehog/Intein_dom"/>
</dbReference>
<dbReference type="Pfam" id="PF13403">
    <property type="entry name" value="Hint_2"/>
    <property type="match status" value="1"/>
</dbReference>
<comment type="caution">
    <text evidence="3">The sequence shown here is derived from an EMBL/GenBank/DDBJ whole genome shotgun (WGS) entry which is preliminary data.</text>
</comment>
<feature type="region of interest" description="Disordered" evidence="1">
    <location>
        <begin position="1"/>
        <end position="23"/>
    </location>
</feature>
<evidence type="ECO:0000256" key="1">
    <source>
        <dbReference type="SAM" id="MobiDB-lite"/>
    </source>
</evidence>
<proteinExistence type="predicted"/>
<keyword evidence="4" id="KW-1185">Reference proteome</keyword>
<evidence type="ECO:0000313" key="4">
    <source>
        <dbReference type="Proteomes" id="UP000609802"/>
    </source>
</evidence>
<name>A0ABQ3IWS8_9RHOB</name>
<feature type="domain" description="Hedgehog/Intein (Hint)" evidence="2">
    <location>
        <begin position="17"/>
        <end position="148"/>
    </location>
</feature>
<gene>
    <name evidence="3" type="ORF">GCM10016455_14960</name>
</gene>
<reference evidence="4" key="1">
    <citation type="journal article" date="2019" name="Int. J. Syst. Evol. Microbiol.">
        <title>The Global Catalogue of Microorganisms (GCM) 10K type strain sequencing project: providing services to taxonomists for standard genome sequencing and annotation.</title>
        <authorList>
            <consortium name="The Broad Institute Genomics Platform"/>
            <consortium name="The Broad Institute Genome Sequencing Center for Infectious Disease"/>
            <person name="Wu L."/>
            <person name="Ma J."/>
        </authorList>
    </citation>
    <scope>NUCLEOTIDE SEQUENCE [LARGE SCALE GENOMIC DNA]</scope>
    <source>
        <strain evidence="4">KCTC 42443</strain>
    </source>
</reference>
<accession>A0ABQ3IWS8</accession>
<protein>
    <recommendedName>
        <fullName evidence="2">Hedgehog/Intein (Hint) domain-containing protein</fullName>
    </recommendedName>
</protein>
<dbReference type="Proteomes" id="UP000609802">
    <property type="component" value="Unassembled WGS sequence"/>
</dbReference>
<dbReference type="EMBL" id="BNCH01000002">
    <property type="protein sequence ID" value="GHE95349.1"/>
    <property type="molecule type" value="Genomic_DNA"/>
</dbReference>